<evidence type="ECO:0000256" key="3">
    <source>
        <dbReference type="ARBA" id="ARBA00022692"/>
    </source>
</evidence>
<dbReference type="OrthoDB" id="418595at2759"/>
<dbReference type="Gene3D" id="1.20.1540.10">
    <property type="entry name" value="Rhomboid-like"/>
    <property type="match status" value="1"/>
</dbReference>
<dbReference type="InterPro" id="IPR022764">
    <property type="entry name" value="Peptidase_S54_rhomboid_dom"/>
</dbReference>
<evidence type="ECO:0000256" key="5">
    <source>
        <dbReference type="ARBA" id="ARBA00023136"/>
    </source>
</evidence>
<dbReference type="Proteomes" id="UP000008810">
    <property type="component" value="Chromosome 3"/>
</dbReference>
<reference evidence="8" key="2">
    <citation type="submission" date="2017-06" db="EMBL/GenBank/DDBJ databases">
        <title>WGS assembly of Brachypodium distachyon.</title>
        <authorList>
            <consortium name="The International Brachypodium Initiative"/>
            <person name="Lucas S."/>
            <person name="Harmon-Smith M."/>
            <person name="Lail K."/>
            <person name="Tice H."/>
            <person name="Grimwood J."/>
            <person name="Bruce D."/>
            <person name="Barry K."/>
            <person name="Shu S."/>
            <person name="Lindquist E."/>
            <person name="Wang M."/>
            <person name="Pitluck S."/>
            <person name="Vogel J.P."/>
            <person name="Garvin D.F."/>
            <person name="Mockler T.C."/>
            <person name="Schmutz J."/>
            <person name="Rokhsar D."/>
            <person name="Bevan M.W."/>
        </authorList>
    </citation>
    <scope>NUCLEOTIDE SEQUENCE</scope>
    <source>
        <strain evidence="8">Bd21</strain>
    </source>
</reference>
<dbReference type="HOGENOM" id="CLU_011531_0_0_1"/>
<dbReference type="PANTHER" id="PTHR22936">
    <property type="entry name" value="RHOMBOID-RELATED"/>
    <property type="match status" value="1"/>
</dbReference>
<dbReference type="GO" id="GO:0016020">
    <property type="term" value="C:membrane"/>
    <property type="evidence" value="ECO:0007669"/>
    <property type="project" value="UniProtKB-SubCell"/>
</dbReference>
<evidence type="ECO:0000313" key="10">
    <source>
        <dbReference type="Proteomes" id="UP000008810"/>
    </source>
</evidence>
<dbReference type="GO" id="GO:0006508">
    <property type="term" value="P:proteolysis"/>
    <property type="evidence" value="ECO:0007669"/>
    <property type="project" value="UniProtKB-KW"/>
</dbReference>
<proteinExistence type="inferred from homology"/>
<name>I1I979_BRADI</name>
<dbReference type="InterPro" id="IPR035952">
    <property type="entry name" value="Rhomboid-like_sf"/>
</dbReference>
<feature type="transmembrane region" description="Helical" evidence="6">
    <location>
        <begin position="75"/>
        <end position="97"/>
    </location>
</feature>
<dbReference type="STRING" id="15368.I1I979"/>
<feature type="domain" description="Peptidase S54 rhomboid" evidence="7">
    <location>
        <begin position="152"/>
        <end position="289"/>
    </location>
</feature>
<comment type="catalytic activity">
    <reaction evidence="6">
        <text>Cleaves type-1 transmembrane domains using a catalytic dyad composed of serine and histidine that are contributed by different transmembrane domains.</text>
        <dbReference type="EC" id="3.4.21.105"/>
    </reaction>
</comment>
<feature type="transmembrane region" description="Helical" evidence="6">
    <location>
        <begin position="221"/>
        <end position="242"/>
    </location>
</feature>
<evidence type="ECO:0000256" key="4">
    <source>
        <dbReference type="ARBA" id="ARBA00022989"/>
    </source>
</evidence>
<evidence type="ECO:0000313" key="8">
    <source>
        <dbReference type="EMBL" id="KQJ99263.1"/>
    </source>
</evidence>
<keyword evidence="10" id="KW-1185">Reference proteome</keyword>
<dbReference type="EC" id="3.4.21.105" evidence="6"/>
<feature type="transmembrane region" description="Helical" evidence="6">
    <location>
        <begin position="272"/>
        <end position="290"/>
    </location>
</feature>
<dbReference type="EMBL" id="CM000882">
    <property type="protein sequence ID" value="KQJ99263.1"/>
    <property type="molecule type" value="Genomic_DNA"/>
</dbReference>
<feature type="transmembrane region" description="Helical" evidence="6">
    <location>
        <begin position="249"/>
        <end position="266"/>
    </location>
</feature>
<dbReference type="MEROPS" id="S54.015"/>
<keyword evidence="6" id="KW-0720">Serine protease</keyword>
<gene>
    <name evidence="9" type="primary">LOC100827999</name>
    <name evidence="8" type="ORF">BRADI_3g42110v3</name>
</gene>
<dbReference type="Gramene" id="KQJ99263">
    <property type="protein sequence ID" value="KQJ99263"/>
    <property type="gene ID" value="BRADI_3g42110v3"/>
</dbReference>
<feature type="transmembrane region" description="Helical" evidence="6">
    <location>
        <begin position="311"/>
        <end position="336"/>
    </location>
</feature>
<dbReference type="PANTHER" id="PTHR22936:SF85">
    <property type="entry name" value="RHOMBOID-LIKE PROTEIN"/>
    <property type="match status" value="1"/>
</dbReference>
<feature type="transmembrane region" description="Helical" evidence="6">
    <location>
        <begin position="194"/>
        <end position="215"/>
    </location>
</feature>
<sequence>MAIIEVVDGQEIMEAMANGAHGPGVAVAVVMANDIHCTGGAMALTMANGVECPGIIKVGPNGFSIEMLSDPLARFWPMFVPYVICVCVSVFSIVMYVNDCPGNTPGAAASCVAAGFGRVSFQPIHENPLLGPSYATLEKMGALDWAKVVHGHQISRLFTCFWVHAGLIHLFVTQLSLCSFGVRFEQQFGFLRIVIIYLLSGLGGSVLSALFLPAGSVSVGASGPVLGLIGAMVSEIAINWNAYSNRKPALAILGLIAVINMVMGIFPHTDNFTNIGGFLTGFLLGFLVLADPARIGFLPQSRTSEQPKYKSYHYAVFGASLLLLLVGFAVALTVLFEGKNGGGGGGGLFLNCVPTSGWKCSSGA</sequence>
<dbReference type="SUPFAM" id="SSF144091">
    <property type="entry name" value="Rhomboid-like"/>
    <property type="match status" value="1"/>
</dbReference>
<evidence type="ECO:0000256" key="2">
    <source>
        <dbReference type="ARBA" id="ARBA00009045"/>
    </source>
</evidence>
<dbReference type="InterPro" id="IPR002610">
    <property type="entry name" value="Peptidase_S54_rhomboid-like"/>
</dbReference>
<dbReference type="AlphaFoldDB" id="I1I979"/>
<keyword evidence="5 6" id="KW-0472">Membrane</keyword>
<dbReference type="RefSeq" id="XP_003572482.1">
    <property type="nucleotide sequence ID" value="XM_003572434.3"/>
</dbReference>
<dbReference type="EnsemblPlants" id="KQJ99263">
    <property type="protein sequence ID" value="KQJ99263"/>
    <property type="gene ID" value="BRADI_3g42110v3"/>
</dbReference>
<comment type="similarity">
    <text evidence="2 6">Belongs to the peptidase S54 family.</text>
</comment>
<evidence type="ECO:0000256" key="6">
    <source>
        <dbReference type="RuleBase" id="RU362115"/>
    </source>
</evidence>
<organism evidence="9">
    <name type="scientific">Brachypodium distachyon</name>
    <name type="common">Purple false brome</name>
    <name type="synonym">Trachynia distachya</name>
    <dbReference type="NCBI Taxonomy" id="15368"/>
    <lineage>
        <taxon>Eukaryota</taxon>
        <taxon>Viridiplantae</taxon>
        <taxon>Streptophyta</taxon>
        <taxon>Embryophyta</taxon>
        <taxon>Tracheophyta</taxon>
        <taxon>Spermatophyta</taxon>
        <taxon>Magnoliopsida</taxon>
        <taxon>Liliopsida</taxon>
        <taxon>Poales</taxon>
        <taxon>Poaceae</taxon>
        <taxon>BOP clade</taxon>
        <taxon>Pooideae</taxon>
        <taxon>Stipodae</taxon>
        <taxon>Brachypodieae</taxon>
        <taxon>Brachypodium</taxon>
    </lineage>
</organism>
<keyword evidence="6" id="KW-0378">Hydrolase</keyword>
<evidence type="ECO:0000259" key="7">
    <source>
        <dbReference type="Pfam" id="PF01694"/>
    </source>
</evidence>
<keyword evidence="4 6" id="KW-1133">Transmembrane helix</keyword>
<evidence type="ECO:0000256" key="1">
    <source>
        <dbReference type="ARBA" id="ARBA00004141"/>
    </source>
</evidence>
<feature type="transmembrane region" description="Helical" evidence="6">
    <location>
        <begin position="161"/>
        <end position="182"/>
    </location>
</feature>
<dbReference type="GeneID" id="100827999"/>
<comment type="function">
    <text evidence="6">Serine protease involved in intramembrane proteolysis.</text>
</comment>
<comment type="subcellular location">
    <subcellularLocation>
        <location evidence="1 6">Membrane</location>
        <topology evidence="1 6">Multi-pass membrane protein</topology>
    </subcellularLocation>
</comment>
<evidence type="ECO:0000313" key="9">
    <source>
        <dbReference type="EnsemblPlants" id="KQJ99263"/>
    </source>
</evidence>
<dbReference type="eggNOG" id="KOG2289">
    <property type="taxonomic scope" value="Eukaryota"/>
</dbReference>
<dbReference type="GO" id="GO:0004252">
    <property type="term" value="F:serine-type endopeptidase activity"/>
    <property type="evidence" value="ECO:0007669"/>
    <property type="project" value="InterPro"/>
</dbReference>
<keyword evidence="3 6" id="KW-0812">Transmembrane</keyword>
<reference evidence="9" key="3">
    <citation type="submission" date="2018-08" db="UniProtKB">
        <authorList>
            <consortium name="EnsemblPlants"/>
        </authorList>
    </citation>
    <scope>IDENTIFICATION</scope>
    <source>
        <strain evidence="9">cv. Bd21</strain>
    </source>
</reference>
<protein>
    <recommendedName>
        <fullName evidence="6">RHOMBOID-like protein</fullName>
        <ecNumber evidence="6">3.4.21.105</ecNumber>
    </recommendedName>
</protein>
<accession>I1I979</accession>
<reference evidence="8 9" key="1">
    <citation type="journal article" date="2010" name="Nature">
        <title>Genome sequencing and analysis of the model grass Brachypodium distachyon.</title>
        <authorList>
            <consortium name="International Brachypodium Initiative"/>
        </authorList>
    </citation>
    <scope>NUCLEOTIDE SEQUENCE [LARGE SCALE GENOMIC DNA]</scope>
    <source>
        <strain evidence="8 9">Bd21</strain>
    </source>
</reference>
<dbReference type="KEGG" id="bdi:100827999"/>
<dbReference type="Pfam" id="PF01694">
    <property type="entry name" value="Rhomboid"/>
    <property type="match status" value="1"/>
</dbReference>
<keyword evidence="6" id="KW-0645">Protease</keyword>